<dbReference type="PROSITE" id="PS51324">
    <property type="entry name" value="ERV_ALR"/>
    <property type="match status" value="1"/>
</dbReference>
<comment type="caution">
    <text evidence="8">The sequence shown here is derived from an EMBL/GenBank/DDBJ whole genome shotgun (WGS) entry which is preliminary data.</text>
</comment>
<keyword evidence="9" id="KW-1185">Reference proteome</keyword>
<dbReference type="InterPro" id="IPR017905">
    <property type="entry name" value="ERV/ALR_sulphydryl_oxidase"/>
</dbReference>
<keyword evidence="3 6" id="KW-0274">FAD</keyword>
<keyword evidence="5" id="KW-1015">Disulfide bond</keyword>
<name>A0A0B2UJM3_9MICR</name>
<evidence type="ECO:0000313" key="8">
    <source>
        <dbReference type="EMBL" id="KHN69444.1"/>
    </source>
</evidence>
<evidence type="ECO:0000256" key="5">
    <source>
        <dbReference type="ARBA" id="ARBA00023157"/>
    </source>
</evidence>
<dbReference type="Proteomes" id="UP000031056">
    <property type="component" value="Unassembled WGS sequence"/>
</dbReference>
<dbReference type="GO" id="GO:0050660">
    <property type="term" value="F:flavin adenine dinucleotide binding"/>
    <property type="evidence" value="ECO:0007669"/>
    <property type="project" value="TreeGrafter"/>
</dbReference>
<feature type="transmembrane region" description="Helical" evidence="6">
    <location>
        <begin position="14"/>
        <end position="34"/>
    </location>
</feature>
<dbReference type="InterPro" id="IPR039799">
    <property type="entry name" value="ALR/ERV"/>
</dbReference>
<keyword evidence="2 6" id="KW-0285">Flavoprotein</keyword>
<dbReference type="VEuPathDB" id="MicrosporidiaDB:M896_070100"/>
<feature type="domain" description="ERV/ALR sulfhydryl oxidase" evidence="7">
    <location>
        <begin position="60"/>
        <end position="161"/>
    </location>
</feature>
<evidence type="ECO:0000256" key="2">
    <source>
        <dbReference type="ARBA" id="ARBA00022630"/>
    </source>
</evidence>
<evidence type="ECO:0000256" key="1">
    <source>
        <dbReference type="ARBA" id="ARBA00001974"/>
    </source>
</evidence>
<dbReference type="PANTHER" id="PTHR12645:SF1">
    <property type="entry name" value="FAD-LINKED SULFHYDRYL OXIDASE ERV2"/>
    <property type="match status" value="1"/>
</dbReference>
<keyword evidence="4 6" id="KW-0560">Oxidoreductase</keyword>
<comment type="cofactor">
    <cofactor evidence="1 6">
        <name>FAD</name>
        <dbReference type="ChEBI" id="CHEBI:57692"/>
    </cofactor>
</comment>
<evidence type="ECO:0000313" key="9">
    <source>
        <dbReference type="Proteomes" id="UP000031056"/>
    </source>
</evidence>
<dbReference type="AlphaFoldDB" id="A0A0B2UJM3"/>
<evidence type="ECO:0000259" key="7">
    <source>
        <dbReference type="PROSITE" id="PS51324"/>
    </source>
</evidence>
<evidence type="ECO:0000256" key="6">
    <source>
        <dbReference type="RuleBase" id="RU371123"/>
    </source>
</evidence>
<sequence length="167" mass="18947">MNGILLKNSKDQGYVKILAIIVAAWIMYCCYALMTKGEKVTLKQGYSTANSSISDVKKMTKQELRDRLGRSTWTLLHVMGSKYPAFPTSQQKKDTLSFVHLLSAVFPCEECRKHFQGLLAMHPPRVNSNDEFKTWLCEAHNIVNKRIGKPEVDCKTVDDLWDCGCEA</sequence>
<dbReference type="InterPro" id="IPR036774">
    <property type="entry name" value="ERV/ALR_sulphydryl_oxid_sf"/>
</dbReference>
<proteinExistence type="predicted"/>
<dbReference type="HOGENOM" id="CLU_070631_2_2_1"/>
<gene>
    <name evidence="8" type="ORF">M896_070100</name>
</gene>
<keyword evidence="6" id="KW-0812">Transmembrane</keyword>
<dbReference type="STRING" id="1354746.A0A0B2UJM3"/>
<dbReference type="PANTHER" id="PTHR12645">
    <property type="entry name" value="ALR/ERV"/>
    <property type="match status" value="1"/>
</dbReference>
<dbReference type="SUPFAM" id="SSF69000">
    <property type="entry name" value="FAD-dependent thiol oxidase"/>
    <property type="match status" value="1"/>
</dbReference>
<dbReference type="GeneID" id="26261979"/>
<keyword evidence="6" id="KW-1133">Transmembrane helix</keyword>
<organism evidence="8 9">
    <name type="scientific">Ordospora colligata OC4</name>
    <dbReference type="NCBI Taxonomy" id="1354746"/>
    <lineage>
        <taxon>Eukaryota</taxon>
        <taxon>Fungi</taxon>
        <taxon>Fungi incertae sedis</taxon>
        <taxon>Microsporidia</taxon>
        <taxon>Ordosporidae</taxon>
        <taxon>Ordospora</taxon>
    </lineage>
</organism>
<dbReference type="GO" id="GO:0005739">
    <property type="term" value="C:mitochondrion"/>
    <property type="evidence" value="ECO:0007669"/>
    <property type="project" value="TreeGrafter"/>
</dbReference>
<dbReference type="Pfam" id="PF04777">
    <property type="entry name" value="Evr1_Alr"/>
    <property type="match status" value="1"/>
</dbReference>
<comment type="catalytic activity">
    <reaction evidence="6">
        <text>2 R'C(R)SH + O2 = R'C(R)S-S(R)CR' + H2O2</text>
        <dbReference type="Rhea" id="RHEA:17357"/>
        <dbReference type="ChEBI" id="CHEBI:15379"/>
        <dbReference type="ChEBI" id="CHEBI:16240"/>
        <dbReference type="ChEBI" id="CHEBI:16520"/>
        <dbReference type="ChEBI" id="CHEBI:17412"/>
        <dbReference type="EC" id="1.8.3.2"/>
    </reaction>
</comment>
<evidence type="ECO:0000256" key="4">
    <source>
        <dbReference type="ARBA" id="ARBA00023002"/>
    </source>
</evidence>
<accession>A0A0B2UJM3</accession>
<dbReference type="GO" id="GO:0016971">
    <property type="term" value="F:flavin-dependent sulfhydryl oxidase activity"/>
    <property type="evidence" value="ECO:0007669"/>
    <property type="project" value="InterPro"/>
</dbReference>
<evidence type="ECO:0000256" key="3">
    <source>
        <dbReference type="ARBA" id="ARBA00022827"/>
    </source>
</evidence>
<dbReference type="InParanoid" id="A0A0B2UJM3"/>
<dbReference type="OrthoDB" id="59470at2759"/>
<dbReference type="Gene3D" id="1.20.120.310">
    <property type="entry name" value="ERV/ALR sulfhydryl oxidase domain"/>
    <property type="match status" value="1"/>
</dbReference>
<keyword evidence="6" id="KW-0472">Membrane</keyword>
<dbReference type="EC" id="1.8.3.2" evidence="6"/>
<dbReference type="EMBL" id="JOKQ01000007">
    <property type="protein sequence ID" value="KHN69444.1"/>
    <property type="molecule type" value="Genomic_DNA"/>
</dbReference>
<protein>
    <recommendedName>
        <fullName evidence="6">Sulfhydryl oxidase</fullName>
        <ecNumber evidence="6">1.8.3.2</ecNumber>
    </recommendedName>
</protein>
<reference evidence="8 9" key="1">
    <citation type="journal article" date="2014" name="MBio">
        <title>The Ordospora colligata genome; evolution of extreme reduction in microsporidia and host-to-parasite horizontal gene transfer.</title>
        <authorList>
            <person name="Pombert J.-F."/>
            <person name="Haag K.L."/>
            <person name="Beidas S."/>
            <person name="Ebert D."/>
            <person name="Keeling P.J."/>
        </authorList>
    </citation>
    <scope>NUCLEOTIDE SEQUENCE [LARGE SCALE GENOMIC DNA]</scope>
    <source>
        <strain evidence="8 9">OC4</strain>
    </source>
</reference>
<dbReference type="RefSeq" id="XP_014563486.1">
    <property type="nucleotide sequence ID" value="XM_014708000.1"/>
</dbReference>